<feature type="domain" description="GH16" evidence="9">
    <location>
        <begin position="29"/>
        <end position="240"/>
    </location>
</feature>
<sequence length="240" mass="26847">MLKRALLCSALSTATPVLCNAQAVDGFDESFRSLSPSMWHVAQYDFSHSSFDTDWRRARVSINHGLRLSLAPHAGGLNHFAGGSVRTLETLHYGRYSVQIQPAKGDGLVTGFFTYTGPYYGTRHDEIDIEFLGKDTTKLHVAWFVDGQLRERDIPLGFDAATCLHTYEFDWHPKGIDWFVNGRKVFAIDADIPRIPGRLYANIWAVDPSIANWAGRADPALQATSVIKSISFRPYQIPES</sequence>
<protein>
    <recommendedName>
        <fullName evidence="2">Beta-glucanase</fullName>
    </recommendedName>
    <alternativeName>
        <fullName evidence="7">1,3-1,4-beta-D-glucan 4-glucanohydrolase</fullName>
    </alternativeName>
    <alternativeName>
        <fullName evidence="6">Endo-beta-1,3-1,4 glucanase</fullName>
    </alternativeName>
    <alternativeName>
        <fullName evidence="5">Lichenase</fullName>
    </alternativeName>
</protein>
<dbReference type="InterPro" id="IPR008263">
    <property type="entry name" value="GH16_AS"/>
</dbReference>
<evidence type="ECO:0000256" key="6">
    <source>
        <dbReference type="ARBA" id="ARBA00029771"/>
    </source>
</evidence>
<evidence type="ECO:0000313" key="11">
    <source>
        <dbReference type="Proteomes" id="UP001368270"/>
    </source>
</evidence>
<dbReference type="InterPro" id="IPR000757">
    <property type="entry name" value="Beta-glucanase-like"/>
</dbReference>
<evidence type="ECO:0000256" key="1">
    <source>
        <dbReference type="ARBA" id="ARBA00006865"/>
    </source>
</evidence>
<dbReference type="Gene3D" id="2.60.120.200">
    <property type="match status" value="1"/>
</dbReference>
<dbReference type="Pfam" id="PF00722">
    <property type="entry name" value="Glyco_hydro_16"/>
    <property type="match status" value="1"/>
</dbReference>
<reference evidence="10 11" key="1">
    <citation type="submission" date="2024-03" db="EMBL/GenBank/DDBJ databases">
        <title>Cognatishimia coralii sp. nov., a marine bacterium isolated from coral surrounding seawater.</title>
        <authorList>
            <person name="Liu X."/>
            <person name="Liu S."/>
            <person name="Sun H."/>
            <person name="Zhang Y."/>
        </authorList>
    </citation>
    <scope>NUCLEOTIDE SEQUENCE [LARGE SCALE GENOMIC DNA]</scope>
    <source>
        <strain evidence="10 11">D5M38</strain>
    </source>
</reference>
<feature type="chain" id="PRO_5045805955" description="Beta-glucanase" evidence="8">
    <location>
        <begin position="24"/>
        <end position="240"/>
    </location>
</feature>
<dbReference type="InterPro" id="IPR013320">
    <property type="entry name" value="ConA-like_dom_sf"/>
</dbReference>
<keyword evidence="8" id="KW-0732">Signal</keyword>
<dbReference type="InterPro" id="IPR044791">
    <property type="entry name" value="Beta-glucanase/XTH"/>
</dbReference>
<dbReference type="PRINTS" id="PR00737">
    <property type="entry name" value="GLHYDRLASE16"/>
</dbReference>
<feature type="signal peptide" evidence="8">
    <location>
        <begin position="1"/>
        <end position="23"/>
    </location>
</feature>
<accession>A0ABU8QDJ9</accession>
<evidence type="ECO:0000256" key="8">
    <source>
        <dbReference type="SAM" id="SignalP"/>
    </source>
</evidence>
<keyword evidence="4" id="KW-0326">Glycosidase</keyword>
<evidence type="ECO:0000256" key="2">
    <source>
        <dbReference type="ARBA" id="ARBA00014569"/>
    </source>
</evidence>
<evidence type="ECO:0000256" key="5">
    <source>
        <dbReference type="ARBA" id="ARBA00029722"/>
    </source>
</evidence>
<comment type="caution">
    <text evidence="10">The sequence shown here is derived from an EMBL/GenBank/DDBJ whole genome shotgun (WGS) entry which is preliminary data.</text>
</comment>
<evidence type="ECO:0000256" key="4">
    <source>
        <dbReference type="ARBA" id="ARBA00023295"/>
    </source>
</evidence>
<dbReference type="PROSITE" id="PS01034">
    <property type="entry name" value="GH16_1"/>
    <property type="match status" value="1"/>
</dbReference>
<dbReference type="InterPro" id="IPR008264">
    <property type="entry name" value="Beta_glucanase"/>
</dbReference>
<evidence type="ECO:0000256" key="7">
    <source>
        <dbReference type="ARBA" id="ARBA00031665"/>
    </source>
</evidence>
<evidence type="ECO:0000313" key="10">
    <source>
        <dbReference type="EMBL" id="MEJ5217484.1"/>
    </source>
</evidence>
<dbReference type="RefSeq" id="WP_339402473.1">
    <property type="nucleotide sequence ID" value="NZ_JBBGAZ010000001.1"/>
</dbReference>
<evidence type="ECO:0000259" key="9">
    <source>
        <dbReference type="PROSITE" id="PS51762"/>
    </source>
</evidence>
<gene>
    <name evidence="10" type="ORF">WG622_04480</name>
</gene>
<dbReference type="SUPFAM" id="SSF49899">
    <property type="entry name" value="Concanavalin A-like lectins/glucanases"/>
    <property type="match status" value="1"/>
</dbReference>
<organism evidence="10 11">
    <name type="scientific">Cognatishimia coralii</name>
    <dbReference type="NCBI Taxonomy" id="3083254"/>
    <lineage>
        <taxon>Bacteria</taxon>
        <taxon>Pseudomonadati</taxon>
        <taxon>Pseudomonadota</taxon>
        <taxon>Alphaproteobacteria</taxon>
        <taxon>Rhodobacterales</taxon>
        <taxon>Paracoccaceae</taxon>
        <taxon>Cognatishimia</taxon>
    </lineage>
</organism>
<keyword evidence="3" id="KW-0378">Hydrolase</keyword>
<dbReference type="Proteomes" id="UP001368270">
    <property type="component" value="Unassembled WGS sequence"/>
</dbReference>
<dbReference type="PROSITE" id="PS51762">
    <property type="entry name" value="GH16_2"/>
    <property type="match status" value="1"/>
</dbReference>
<dbReference type="PANTHER" id="PTHR31062">
    <property type="entry name" value="XYLOGLUCAN ENDOTRANSGLUCOSYLASE/HYDROLASE PROTEIN 8-RELATED"/>
    <property type="match status" value="1"/>
</dbReference>
<keyword evidence="11" id="KW-1185">Reference proteome</keyword>
<comment type="similarity">
    <text evidence="1">Belongs to the glycosyl hydrolase 16 family.</text>
</comment>
<dbReference type="EMBL" id="JBBGAZ010000001">
    <property type="protein sequence ID" value="MEJ5217484.1"/>
    <property type="molecule type" value="Genomic_DNA"/>
</dbReference>
<proteinExistence type="inferred from homology"/>
<name>A0ABU8QDJ9_9RHOB</name>
<evidence type="ECO:0000256" key="3">
    <source>
        <dbReference type="ARBA" id="ARBA00022801"/>
    </source>
</evidence>